<feature type="domain" description="ATP-grasp" evidence="2">
    <location>
        <begin position="100"/>
        <end position="305"/>
    </location>
</feature>
<dbReference type="PROSITE" id="PS50975">
    <property type="entry name" value="ATP_GRASP"/>
    <property type="match status" value="1"/>
</dbReference>
<dbReference type="GO" id="GO:0046872">
    <property type="term" value="F:metal ion binding"/>
    <property type="evidence" value="ECO:0007669"/>
    <property type="project" value="InterPro"/>
</dbReference>
<organism evidence="3 4">
    <name type="scientific">Alkalibacterium thalassium</name>
    <dbReference type="NCBI Taxonomy" id="426701"/>
    <lineage>
        <taxon>Bacteria</taxon>
        <taxon>Bacillati</taxon>
        <taxon>Bacillota</taxon>
        <taxon>Bacilli</taxon>
        <taxon>Lactobacillales</taxon>
        <taxon>Carnobacteriaceae</taxon>
        <taxon>Alkalibacterium</taxon>
    </lineage>
</organism>
<evidence type="ECO:0000256" key="1">
    <source>
        <dbReference type="PROSITE-ProRule" id="PRU00409"/>
    </source>
</evidence>
<dbReference type="GO" id="GO:0005737">
    <property type="term" value="C:cytoplasm"/>
    <property type="evidence" value="ECO:0007669"/>
    <property type="project" value="TreeGrafter"/>
</dbReference>
<keyword evidence="4" id="KW-1185">Reference proteome</keyword>
<dbReference type="AlphaFoldDB" id="A0A1G8Y8D6"/>
<dbReference type="InterPro" id="IPR011761">
    <property type="entry name" value="ATP-grasp"/>
</dbReference>
<dbReference type="RefSeq" id="WP_091265579.1">
    <property type="nucleotide sequence ID" value="NZ_FNFK01000009.1"/>
</dbReference>
<evidence type="ECO:0000313" key="4">
    <source>
        <dbReference type="Proteomes" id="UP000199433"/>
    </source>
</evidence>
<dbReference type="STRING" id="426701.SAMN04488098_10097"/>
<gene>
    <name evidence="3" type="ORF">SAMN04488098_10097</name>
</gene>
<dbReference type="GO" id="GO:0018169">
    <property type="term" value="F:ribosomal S6-glutamic acid ligase activity"/>
    <property type="evidence" value="ECO:0007669"/>
    <property type="project" value="TreeGrafter"/>
</dbReference>
<evidence type="ECO:0000313" key="3">
    <source>
        <dbReference type="EMBL" id="SDJ98991.1"/>
    </source>
</evidence>
<proteinExistence type="predicted"/>
<keyword evidence="1" id="KW-0067">ATP-binding</keyword>
<dbReference type="PANTHER" id="PTHR21621:SF0">
    <property type="entry name" value="BETA-CITRYLGLUTAMATE SYNTHASE B-RELATED"/>
    <property type="match status" value="1"/>
</dbReference>
<dbReference type="Proteomes" id="UP000199433">
    <property type="component" value="Unassembled WGS sequence"/>
</dbReference>
<reference evidence="4" key="1">
    <citation type="submission" date="2016-10" db="EMBL/GenBank/DDBJ databases">
        <authorList>
            <person name="Varghese N."/>
            <person name="Submissions S."/>
        </authorList>
    </citation>
    <scope>NUCLEOTIDE SEQUENCE [LARGE SCALE GENOMIC DNA]</scope>
    <source>
        <strain evidence="4">DSM 19181</strain>
    </source>
</reference>
<dbReference type="Gene3D" id="3.30.470.20">
    <property type="entry name" value="ATP-grasp fold, B domain"/>
    <property type="match status" value="1"/>
</dbReference>
<dbReference type="InterPro" id="IPR013651">
    <property type="entry name" value="ATP-grasp_RimK-type"/>
</dbReference>
<protein>
    <submittedName>
        <fullName evidence="3">RimK-like ATP-grasp domain-containing protein</fullName>
    </submittedName>
</protein>
<keyword evidence="1" id="KW-0547">Nucleotide-binding</keyword>
<evidence type="ECO:0000259" key="2">
    <source>
        <dbReference type="PROSITE" id="PS50975"/>
    </source>
</evidence>
<dbReference type="Pfam" id="PF08443">
    <property type="entry name" value="RimK"/>
    <property type="match status" value="1"/>
</dbReference>
<name>A0A1G8Y8D6_9LACT</name>
<dbReference type="GO" id="GO:0005524">
    <property type="term" value="F:ATP binding"/>
    <property type="evidence" value="ECO:0007669"/>
    <property type="project" value="UniProtKB-UniRule"/>
</dbReference>
<sequence length="307" mass="35009">MKKVIILHENMDWTKHLIRRLEELDVPYDEWDLSDGMIDIQDLPEDAVYYNRMSASSHTRGHRYAPELTDQILIWLEQKGARVINGTGALSLEVSKLKQYLALQASGIRTPYTIGAVGKDNIIKAAEKLNEFPFIIKHNRAGKGLGVQLLYTMDELKEYINGPDFEDSIDGLSLIQQYIRSEDGHIIRSEFVGREYVYAVKVDSSDGFELCPADACQIGPDGQLIQEESKFKIIDRLSEDQIERYTHFLNAQNIDVAALEFIIDEKGDVYTYDVNTNTNYNEDAEKEAGQFAMLELAKYLKNELDAI</sequence>
<dbReference type="OrthoDB" id="4789744at2"/>
<dbReference type="SUPFAM" id="SSF56059">
    <property type="entry name" value="Glutathione synthetase ATP-binding domain-like"/>
    <property type="match status" value="1"/>
</dbReference>
<dbReference type="GO" id="GO:0009432">
    <property type="term" value="P:SOS response"/>
    <property type="evidence" value="ECO:0007669"/>
    <property type="project" value="TreeGrafter"/>
</dbReference>
<dbReference type="EMBL" id="FNFK01000009">
    <property type="protein sequence ID" value="SDJ98991.1"/>
    <property type="molecule type" value="Genomic_DNA"/>
</dbReference>
<accession>A0A1G8Y8D6</accession>
<dbReference type="PANTHER" id="PTHR21621">
    <property type="entry name" value="RIBOSOMAL PROTEIN S6 MODIFICATION PROTEIN"/>
    <property type="match status" value="1"/>
</dbReference>